<reference evidence="1 2" key="1">
    <citation type="submission" date="2018-03" db="EMBL/GenBank/DDBJ databases">
        <title>Draft genome sequence of Rohu Carp (Labeo rohita).</title>
        <authorList>
            <person name="Das P."/>
            <person name="Kushwaha B."/>
            <person name="Joshi C.G."/>
            <person name="Kumar D."/>
            <person name="Nagpure N.S."/>
            <person name="Sahoo L."/>
            <person name="Das S.P."/>
            <person name="Bit A."/>
            <person name="Patnaik S."/>
            <person name="Meher P.K."/>
            <person name="Jayasankar P."/>
            <person name="Koringa P.G."/>
            <person name="Patel N.V."/>
            <person name="Hinsu A.T."/>
            <person name="Kumar R."/>
            <person name="Pandey M."/>
            <person name="Agarwal S."/>
            <person name="Srivastava S."/>
            <person name="Singh M."/>
            <person name="Iquebal M.A."/>
            <person name="Jaiswal S."/>
            <person name="Angadi U.B."/>
            <person name="Kumar N."/>
            <person name="Raza M."/>
            <person name="Shah T.M."/>
            <person name="Rai A."/>
            <person name="Jena J.K."/>
        </authorList>
    </citation>
    <scope>NUCLEOTIDE SEQUENCE [LARGE SCALE GENOMIC DNA]</scope>
    <source>
        <strain evidence="1">DASCIFA01</strain>
        <tissue evidence="1">Testis</tissue>
    </source>
</reference>
<evidence type="ECO:0000313" key="2">
    <source>
        <dbReference type="Proteomes" id="UP000290572"/>
    </source>
</evidence>
<dbReference type="AlphaFoldDB" id="A0A498LN64"/>
<comment type="caution">
    <text evidence="1">The sequence shown here is derived from an EMBL/GenBank/DDBJ whole genome shotgun (WGS) entry which is preliminary data.</text>
</comment>
<keyword evidence="2" id="KW-1185">Reference proteome</keyword>
<dbReference type="EMBL" id="QBIY01013357">
    <property type="protein sequence ID" value="RXN06805.1"/>
    <property type="molecule type" value="Genomic_DNA"/>
</dbReference>
<organism evidence="1 2">
    <name type="scientific">Labeo rohita</name>
    <name type="common">Indian major carp</name>
    <name type="synonym">Cyprinus rohita</name>
    <dbReference type="NCBI Taxonomy" id="84645"/>
    <lineage>
        <taxon>Eukaryota</taxon>
        <taxon>Metazoa</taxon>
        <taxon>Chordata</taxon>
        <taxon>Craniata</taxon>
        <taxon>Vertebrata</taxon>
        <taxon>Euteleostomi</taxon>
        <taxon>Actinopterygii</taxon>
        <taxon>Neopterygii</taxon>
        <taxon>Teleostei</taxon>
        <taxon>Ostariophysi</taxon>
        <taxon>Cypriniformes</taxon>
        <taxon>Cyprinidae</taxon>
        <taxon>Labeoninae</taxon>
        <taxon>Labeonini</taxon>
        <taxon>Labeo</taxon>
    </lineage>
</organism>
<dbReference type="PANTHER" id="PTHR31025:SF22">
    <property type="entry name" value="IP13529P"/>
    <property type="match status" value="1"/>
</dbReference>
<accession>A0A498LN64</accession>
<sequence length="80" mass="9427">MENLTSFTDALVSMFICYYIFNMHYSVELGATLEFLQRCIFKINPEKGSKVERLEKKRSNAVNPKVLTLITRISEFEWRS</sequence>
<gene>
    <name evidence="1" type="ORF">ROHU_012086</name>
</gene>
<name>A0A498LN64_LABRO</name>
<evidence type="ECO:0000313" key="1">
    <source>
        <dbReference type="EMBL" id="RXN06805.1"/>
    </source>
</evidence>
<dbReference type="PANTHER" id="PTHR31025">
    <property type="entry name" value="SI:CH211-196P9.1-RELATED"/>
    <property type="match status" value="1"/>
</dbReference>
<protein>
    <submittedName>
        <fullName evidence="1">Uncharacterized protein</fullName>
    </submittedName>
</protein>
<dbReference type="Proteomes" id="UP000290572">
    <property type="component" value="Unassembled WGS sequence"/>
</dbReference>
<proteinExistence type="predicted"/>